<dbReference type="PANTHER" id="PTHR30055:SF234">
    <property type="entry name" value="HTH-TYPE TRANSCRIPTIONAL REGULATOR BETI"/>
    <property type="match status" value="1"/>
</dbReference>
<dbReference type="InterPro" id="IPR001647">
    <property type="entry name" value="HTH_TetR"/>
</dbReference>
<dbReference type="Gene3D" id="1.10.357.10">
    <property type="entry name" value="Tetracycline Repressor, domain 2"/>
    <property type="match status" value="1"/>
</dbReference>
<dbReference type="EMBL" id="JAFHAP010000001">
    <property type="protein sequence ID" value="MBN2907918.1"/>
    <property type="molecule type" value="Genomic_DNA"/>
</dbReference>
<evidence type="ECO:0000256" key="4">
    <source>
        <dbReference type="PROSITE-ProRule" id="PRU00335"/>
    </source>
</evidence>
<gene>
    <name evidence="6" type="ORF">JQC72_00085</name>
</gene>
<organism evidence="6 7">
    <name type="scientific">Polycladomyces zharkentensis</name>
    <dbReference type="NCBI Taxonomy" id="2807616"/>
    <lineage>
        <taxon>Bacteria</taxon>
        <taxon>Bacillati</taxon>
        <taxon>Bacillota</taxon>
        <taxon>Bacilli</taxon>
        <taxon>Bacillales</taxon>
        <taxon>Thermoactinomycetaceae</taxon>
        <taxon>Polycladomyces</taxon>
    </lineage>
</organism>
<evidence type="ECO:0000256" key="1">
    <source>
        <dbReference type="ARBA" id="ARBA00023015"/>
    </source>
</evidence>
<dbReference type="InterPro" id="IPR050109">
    <property type="entry name" value="HTH-type_TetR-like_transc_reg"/>
</dbReference>
<keyword evidence="7" id="KW-1185">Reference proteome</keyword>
<dbReference type="RefSeq" id="WP_205492083.1">
    <property type="nucleotide sequence ID" value="NZ_JAFHAP010000001.1"/>
</dbReference>
<dbReference type="Pfam" id="PF00440">
    <property type="entry name" value="TetR_N"/>
    <property type="match status" value="1"/>
</dbReference>
<evidence type="ECO:0000256" key="3">
    <source>
        <dbReference type="ARBA" id="ARBA00023163"/>
    </source>
</evidence>
<sequence>MSPRTPEQNAAIREKRIQQILDAALKVYRARGYHGAEIGEIARVAGLGRGLIYYYFRNKKDLFLTLIRHTLEAWQERAKGILDADLPVAERLARYLKEMCVQALQHPEITYFHTTISRNLRVVFPDEATEVMSHYEQHMFVPFRRLIEEGVRKGELRDVDPQVAERMFFSVLYGALDNENMITPEHIDPLMEITLFGLVKTGGGTDDD</sequence>
<accession>A0ABS2WED9</accession>
<dbReference type="SUPFAM" id="SSF46689">
    <property type="entry name" value="Homeodomain-like"/>
    <property type="match status" value="1"/>
</dbReference>
<dbReference type="InterPro" id="IPR009057">
    <property type="entry name" value="Homeodomain-like_sf"/>
</dbReference>
<comment type="caution">
    <text evidence="6">The sequence shown here is derived from an EMBL/GenBank/DDBJ whole genome shotgun (WGS) entry which is preliminary data.</text>
</comment>
<evidence type="ECO:0000256" key="2">
    <source>
        <dbReference type="ARBA" id="ARBA00023125"/>
    </source>
</evidence>
<dbReference type="PROSITE" id="PS50977">
    <property type="entry name" value="HTH_TETR_2"/>
    <property type="match status" value="1"/>
</dbReference>
<protein>
    <submittedName>
        <fullName evidence="6">TetR/AcrR family transcriptional regulator</fullName>
    </submittedName>
</protein>
<dbReference type="SUPFAM" id="SSF48498">
    <property type="entry name" value="Tetracyclin repressor-like, C-terminal domain"/>
    <property type="match status" value="1"/>
</dbReference>
<dbReference type="PRINTS" id="PR00455">
    <property type="entry name" value="HTHTETR"/>
</dbReference>
<keyword evidence="1" id="KW-0805">Transcription regulation</keyword>
<dbReference type="Proteomes" id="UP001177120">
    <property type="component" value="Unassembled WGS sequence"/>
</dbReference>
<dbReference type="InterPro" id="IPR036271">
    <property type="entry name" value="Tet_transcr_reg_TetR-rel_C_sf"/>
</dbReference>
<keyword evidence="3" id="KW-0804">Transcription</keyword>
<feature type="DNA-binding region" description="H-T-H motif" evidence="4">
    <location>
        <begin position="37"/>
        <end position="56"/>
    </location>
</feature>
<proteinExistence type="predicted"/>
<keyword evidence="2 4" id="KW-0238">DNA-binding</keyword>
<dbReference type="PANTHER" id="PTHR30055">
    <property type="entry name" value="HTH-TYPE TRANSCRIPTIONAL REGULATOR RUTR"/>
    <property type="match status" value="1"/>
</dbReference>
<evidence type="ECO:0000313" key="7">
    <source>
        <dbReference type="Proteomes" id="UP001177120"/>
    </source>
</evidence>
<name>A0ABS2WED9_9BACL</name>
<dbReference type="Gene3D" id="1.10.10.60">
    <property type="entry name" value="Homeodomain-like"/>
    <property type="match status" value="1"/>
</dbReference>
<feature type="domain" description="HTH tetR-type" evidence="5">
    <location>
        <begin position="14"/>
        <end position="74"/>
    </location>
</feature>
<evidence type="ECO:0000259" key="5">
    <source>
        <dbReference type="PROSITE" id="PS50977"/>
    </source>
</evidence>
<reference evidence="6" key="1">
    <citation type="journal article" date="2024" name="Int. J. Syst. Evol. Microbiol.">
        <title>Polycladomyces zharkentensis sp. nov., a novel thermophilic cellulose- and starch-degrading member of the Bacillota from a geothermal aquifer in Kazakhstan.</title>
        <authorList>
            <person name="Mashzhan A."/>
            <person name="Kistaubayeva A."/>
            <person name="Javier-Lopez R."/>
            <person name="Bissenova U."/>
            <person name="Bissenbay A."/>
            <person name="Birkeland N.K."/>
        </authorList>
    </citation>
    <scope>NUCLEOTIDE SEQUENCE</scope>
    <source>
        <strain evidence="6">ZKZ2T</strain>
    </source>
</reference>
<evidence type="ECO:0000313" key="6">
    <source>
        <dbReference type="EMBL" id="MBN2907918.1"/>
    </source>
</evidence>